<reference evidence="2" key="1">
    <citation type="submission" date="2022-10" db="EMBL/GenBank/DDBJ databases">
        <title>The WGS of Solirubrobacter sp. CPCC 204708.</title>
        <authorList>
            <person name="Jiang Z."/>
        </authorList>
    </citation>
    <scope>NUCLEOTIDE SEQUENCE</scope>
    <source>
        <strain evidence="2">CPCC 204708</strain>
    </source>
</reference>
<dbReference type="PANTHER" id="PTHR42974:SF1">
    <property type="entry name" value="TYPE-3 GLUTAMINE SYNTHETASE"/>
    <property type="match status" value="1"/>
</dbReference>
<evidence type="ECO:0000313" key="3">
    <source>
        <dbReference type="Proteomes" id="UP001147700"/>
    </source>
</evidence>
<evidence type="ECO:0000313" key="2">
    <source>
        <dbReference type="EMBL" id="MDA0141453.1"/>
    </source>
</evidence>
<dbReference type="PANTHER" id="PTHR42974">
    <property type="entry name" value="GLUTAMINE SYNTHETASE"/>
    <property type="match status" value="1"/>
</dbReference>
<dbReference type="InterPro" id="IPR022147">
    <property type="entry name" value="GSIII_N"/>
</dbReference>
<dbReference type="InterPro" id="IPR052725">
    <property type="entry name" value="GS_Type-3"/>
</dbReference>
<evidence type="ECO:0000259" key="1">
    <source>
        <dbReference type="Pfam" id="PF12437"/>
    </source>
</evidence>
<dbReference type="RefSeq" id="WP_270006763.1">
    <property type="nucleotide sequence ID" value="NZ_JAPCID010000057.1"/>
</dbReference>
<keyword evidence="3" id="KW-1185">Reference proteome</keyword>
<proteinExistence type="predicted"/>
<feature type="domain" description="Glutamine synthetase type III N-terminal" evidence="1">
    <location>
        <begin position="93"/>
        <end position="142"/>
    </location>
</feature>
<protein>
    <submittedName>
        <fullName evidence="2">Glutamine synthetase III</fullName>
    </submittedName>
</protein>
<accession>A0ABT4RS78</accession>
<sequence>MIAEPASYAFTTAAQREWLTPRGFSLLQSAIVDGHGLGEDLAHEVARALRGWAASRGATQVAFRVHALAGEPAEYRLELPRLTGQDLVGGAHATPARGRLTWDPASAAFIRVDGRGATLCLPSVLASADGEALDHRLPLMRSEDALAAVAARALRLLGGGARERVLPTVALSRAFELVDAQPGEPRGVAERVSGCMIEAERALDRVAAGVRIGGQVLTVLPAATGLAADRLTLALEVLADVAPRYGLTLRAGAAGPDAWSLMAGAHGNLLAPGSTPRAHLRFAFFAAAVVRAFAAHPGLVGRLDLGPDLDAVLAALARGELFAGSDEERGCGAPPLPRVAGRATAYGFSGAGFALGALDPFTSTVVNTIVADAIIEQVRSVQAWLTAGEDFEPAVREVIADAYRRHRHAGRTLVPDTATRVFAEHSVMSARELEARRAARLRDEAREAVERARAYVAPAAILRRARLSPPRTREASRQAAEIDEALRTVQAASRALDAIVAAGDTSAVPPLLADLRAAAQRLTPARTES</sequence>
<dbReference type="Proteomes" id="UP001147700">
    <property type="component" value="Unassembled WGS sequence"/>
</dbReference>
<dbReference type="EMBL" id="JAPCID010000057">
    <property type="protein sequence ID" value="MDA0141453.1"/>
    <property type="molecule type" value="Genomic_DNA"/>
</dbReference>
<name>A0ABT4RS78_9ACTN</name>
<organism evidence="2 3">
    <name type="scientific">Solirubrobacter deserti</name>
    <dbReference type="NCBI Taxonomy" id="2282478"/>
    <lineage>
        <taxon>Bacteria</taxon>
        <taxon>Bacillati</taxon>
        <taxon>Actinomycetota</taxon>
        <taxon>Thermoleophilia</taxon>
        <taxon>Solirubrobacterales</taxon>
        <taxon>Solirubrobacteraceae</taxon>
        <taxon>Solirubrobacter</taxon>
    </lineage>
</organism>
<dbReference type="Pfam" id="PF12437">
    <property type="entry name" value="GSIII_N"/>
    <property type="match status" value="1"/>
</dbReference>
<comment type="caution">
    <text evidence="2">The sequence shown here is derived from an EMBL/GenBank/DDBJ whole genome shotgun (WGS) entry which is preliminary data.</text>
</comment>
<gene>
    <name evidence="2" type="ORF">OJ962_28425</name>
</gene>